<accession>A0AAN9P420</accession>
<evidence type="ECO:0000313" key="2">
    <source>
        <dbReference type="Proteomes" id="UP001359559"/>
    </source>
</evidence>
<comment type="caution">
    <text evidence="1">The sequence shown here is derived from an EMBL/GenBank/DDBJ whole genome shotgun (WGS) entry which is preliminary data.</text>
</comment>
<protein>
    <submittedName>
        <fullName evidence="1">Uncharacterized protein</fullName>
    </submittedName>
</protein>
<keyword evidence="2" id="KW-1185">Reference proteome</keyword>
<evidence type="ECO:0000313" key="1">
    <source>
        <dbReference type="EMBL" id="KAK7285048.1"/>
    </source>
</evidence>
<dbReference type="AlphaFoldDB" id="A0AAN9P420"/>
<reference evidence="1 2" key="1">
    <citation type="submission" date="2024-01" db="EMBL/GenBank/DDBJ databases">
        <title>The genomes of 5 underutilized Papilionoideae crops provide insights into root nodulation and disease resistance.</title>
        <authorList>
            <person name="Yuan L."/>
        </authorList>
    </citation>
    <scope>NUCLEOTIDE SEQUENCE [LARGE SCALE GENOMIC DNA]</scope>
    <source>
        <strain evidence="1">LY-2023</strain>
        <tissue evidence="1">Leaf</tissue>
    </source>
</reference>
<dbReference type="EMBL" id="JAYKXN010000005">
    <property type="protein sequence ID" value="KAK7285048.1"/>
    <property type="molecule type" value="Genomic_DNA"/>
</dbReference>
<dbReference type="Proteomes" id="UP001359559">
    <property type="component" value="Unassembled WGS sequence"/>
</dbReference>
<gene>
    <name evidence="1" type="ORF">RJT34_19806</name>
</gene>
<organism evidence="1 2">
    <name type="scientific">Clitoria ternatea</name>
    <name type="common">Butterfly pea</name>
    <dbReference type="NCBI Taxonomy" id="43366"/>
    <lineage>
        <taxon>Eukaryota</taxon>
        <taxon>Viridiplantae</taxon>
        <taxon>Streptophyta</taxon>
        <taxon>Embryophyta</taxon>
        <taxon>Tracheophyta</taxon>
        <taxon>Spermatophyta</taxon>
        <taxon>Magnoliopsida</taxon>
        <taxon>eudicotyledons</taxon>
        <taxon>Gunneridae</taxon>
        <taxon>Pentapetalae</taxon>
        <taxon>rosids</taxon>
        <taxon>fabids</taxon>
        <taxon>Fabales</taxon>
        <taxon>Fabaceae</taxon>
        <taxon>Papilionoideae</taxon>
        <taxon>50 kb inversion clade</taxon>
        <taxon>NPAAA clade</taxon>
        <taxon>indigoferoid/millettioid clade</taxon>
        <taxon>Phaseoleae</taxon>
        <taxon>Clitoria</taxon>
    </lineage>
</organism>
<name>A0AAN9P420_CLITE</name>
<proteinExistence type="predicted"/>
<sequence length="75" mass="8507">MYVIASRAISTVFKGAKSKSEQRIVADDEEKRNSRVGFKESEGEVIMNLFRISIENRRSLSRSSVSVGLIFCHVR</sequence>